<keyword evidence="3" id="KW-1185">Reference proteome</keyword>
<gene>
    <name evidence="2" type="ORF">C8R41DRAFT_918629</name>
</gene>
<sequence length="217" mass="24290">MSMEQPQVLLAPVKSHLNFETIIRSLRTLSPIVNIPRMDTNYDAERGVVWAFVELPGVHWENLKVILAHDPIICQRGIQIWGFTLPPDWQSGQTGVCSSIGDLMPPMTDSTMSLASGYGTPNLTLHERKYGEFFRFLPVPTMTKAREIYVELNAGVVATRQEAGGGKSEYAKERQRRDTETSTRHRDKHKAQTEEIVISNNSGIASEANHTSNQKGI</sequence>
<dbReference type="Proteomes" id="UP001150217">
    <property type="component" value="Unassembled WGS sequence"/>
</dbReference>
<organism evidence="2 3">
    <name type="scientific">Lentinula lateritia</name>
    <dbReference type="NCBI Taxonomy" id="40482"/>
    <lineage>
        <taxon>Eukaryota</taxon>
        <taxon>Fungi</taxon>
        <taxon>Dikarya</taxon>
        <taxon>Basidiomycota</taxon>
        <taxon>Agaricomycotina</taxon>
        <taxon>Agaricomycetes</taxon>
        <taxon>Agaricomycetidae</taxon>
        <taxon>Agaricales</taxon>
        <taxon>Marasmiineae</taxon>
        <taxon>Omphalotaceae</taxon>
        <taxon>Lentinula</taxon>
    </lineage>
</organism>
<dbReference type="EMBL" id="JANVFT010000029">
    <property type="protein sequence ID" value="KAJ4495503.1"/>
    <property type="molecule type" value="Genomic_DNA"/>
</dbReference>
<feature type="region of interest" description="Disordered" evidence="1">
    <location>
        <begin position="161"/>
        <end position="217"/>
    </location>
</feature>
<comment type="caution">
    <text evidence="2">The sequence shown here is derived from an EMBL/GenBank/DDBJ whole genome shotgun (WGS) entry which is preliminary data.</text>
</comment>
<evidence type="ECO:0000313" key="3">
    <source>
        <dbReference type="Proteomes" id="UP001150217"/>
    </source>
</evidence>
<proteinExistence type="predicted"/>
<name>A0ABQ8VK35_9AGAR</name>
<feature type="compositionally biased region" description="Polar residues" evidence="1">
    <location>
        <begin position="198"/>
        <end position="217"/>
    </location>
</feature>
<feature type="compositionally biased region" description="Basic and acidic residues" evidence="1">
    <location>
        <begin position="169"/>
        <end position="184"/>
    </location>
</feature>
<evidence type="ECO:0000256" key="1">
    <source>
        <dbReference type="SAM" id="MobiDB-lite"/>
    </source>
</evidence>
<reference evidence="2" key="1">
    <citation type="submission" date="2022-08" db="EMBL/GenBank/DDBJ databases">
        <title>A Global Phylogenomic Analysis of the Shiitake Genus Lentinula.</title>
        <authorList>
            <consortium name="DOE Joint Genome Institute"/>
            <person name="Sierra-Patev S."/>
            <person name="Min B."/>
            <person name="Naranjo-Ortiz M."/>
            <person name="Looney B."/>
            <person name="Konkel Z."/>
            <person name="Slot J.C."/>
            <person name="Sakamoto Y."/>
            <person name="Steenwyk J.L."/>
            <person name="Rokas A."/>
            <person name="Carro J."/>
            <person name="Camarero S."/>
            <person name="Ferreira P."/>
            <person name="Molpeceres G."/>
            <person name="Ruiz-Duenas F.J."/>
            <person name="Serrano A."/>
            <person name="Henrissat B."/>
            <person name="Drula E."/>
            <person name="Hughes K.W."/>
            <person name="Mata J.L."/>
            <person name="Ishikawa N.K."/>
            <person name="Vargas-Isla R."/>
            <person name="Ushijima S."/>
            <person name="Smith C.A."/>
            <person name="Ahrendt S."/>
            <person name="Andreopoulos W."/>
            <person name="He G."/>
            <person name="Labutti K."/>
            <person name="Lipzen A."/>
            <person name="Ng V."/>
            <person name="Riley R."/>
            <person name="Sandor L."/>
            <person name="Barry K."/>
            <person name="Martinez A.T."/>
            <person name="Xiao Y."/>
            <person name="Gibbons J.G."/>
            <person name="Terashima K."/>
            <person name="Grigoriev I.V."/>
            <person name="Hibbett D.S."/>
        </authorList>
    </citation>
    <scope>NUCLEOTIDE SEQUENCE</scope>
    <source>
        <strain evidence="2">RHP3577 ss4</strain>
    </source>
</reference>
<accession>A0ABQ8VK35</accession>
<evidence type="ECO:0000313" key="2">
    <source>
        <dbReference type="EMBL" id="KAJ4495503.1"/>
    </source>
</evidence>
<protein>
    <recommendedName>
        <fullName evidence="4">RRM domain-containing protein</fullName>
    </recommendedName>
</protein>
<evidence type="ECO:0008006" key="4">
    <source>
        <dbReference type="Google" id="ProtNLM"/>
    </source>
</evidence>